<dbReference type="PROSITE" id="PS00908">
    <property type="entry name" value="MR_MLE_1"/>
    <property type="match status" value="1"/>
</dbReference>
<dbReference type="GO" id="GO:0008869">
    <property type="term" value="F:galactonate dehydratase activity"/>
    <property type="evidence" value="ECO:0007669"/>
    <property type="project" value="UniProtKB-EC"/>
</dbReference>
<dbReference type="SFLD" id="SFLDG00179">
    <property type="entry name" value="mandelate_racemase"/>
    <property type="match status" value="1"/>
</dbReference>
<evidence type="ECO:0000313" key="4">
    <source>
        <dbReference type="EMBL" id="RPH31005.1"/>
    </source>
</evidence>
<evidence type="ECO:0000259" key="3">
    <source>
        <dbReference type="SMART" id="SM00922"/>
    </source>
</evidence>
<feature type="domain" description="Mandelate racemase/muconate lactonizing enzyme C-terminal" evidence="3">
    <location>
        <begin position="138"/>
        <end position="244"/>
    </location>
</feature>
<dbReference type="SUPFAM" id="SSF51604">
    <property type="entry name" value="Enolase C-terminal domain-like"/>
    <property type="match status" value="1"/>
</dbReference>
<dbReference type="RefSeq" id="WP_124022260.1">
    <property type="nucleotide sequence ID" value="NZ_RPOH01000002.1"/>
</dbReference>
<gene>
    <name evidence="4" type="ORF">EHN07_00400</name>
</gene>
<dbReference type="InterPro" id="IPR029017">
    <property type="entry name" value="Enolase-like_N"/>
</dbReference>
<proteinExistence type="predicted"/>
<evidence type="ECO:0000256" key="1">
    <source>
        <dbReference type="ARBA" id="ARBA00023239"/>
    </source>
</evidence>
<dbReference type="InterPro" id="IPR034593">
    <property type="entry name" value="DgoD-like"/>
</dbReference>
<dbReference type="SUPFAM" id="SSF54826">
    <property type="entry name" value="Enolase N-terminal domain-like"/>
    <property type="match status" value="1"/>
</dbReference>
<dbReference type="PANTHER" id="PTHR48080:SF2">
    <property type="entry name" value="D-GALACTONATE DEHYDRATASE"/>
    <property type="match status" value="1"/>
</dbReference>
<dbReference type="Proteomes" id="UP000268615">
    <property type="component" value="Unassembled WGS sequence"/>
</dbReference>
<dbReference type="PANTHER" id="PTHR48080">
    <property type="entry name" value="D-GALACTONATE DEHYDRATASE-RELATED"/>
    <property type="match status" value="1"/>
</dbReference>
<dbReference type="Gene3D" id="3.30.390.10">
    <property type="entry name" value="Enolase-like, N-terminal domain"/>
    <property type="match status" value="1"/>
</dbReference>
<comment type="caution">
    <text evidence="4">The sequence shown here is derived from an EMBL/GenBank/DDBJ whole genome shotgun (WGS) entry which is preliminary data.</text>
</comment>
<dbReference type="EMBL" id="RPOH01000002">
    <property type="protein sequence ID" value="RPH31005.1"/>
    <property type="molecule type" value="Genomic_DNA"/>
</dbReference>
<evidence type="ECO:0000256" key="2">
    <source>
        <dbReference type="SAM" id="MobiDB-lite"/>
    </source>
</evidence>
<dbReference type="EC" id="4.2.1.6" evidence="4"/>
<dbReference type="Pfam" id="PF02746">
    <property type="entry name" value="MR_MLE_N"/>
    <property type="match status" value="1"/>
</dbReference>
<dbReference type="SFLD" id="SFLDS00001">
    <property type="entry name" value="Enolase"/>
    <property type="match status" value="1"/>
</dbReference>
<dbReference type="NCBIfam" id="NF010624">
    <property type="entry name" value="PRK14017.1"/>
    <property type="match status" value="1"/>
</dbReference>
<dbReference type="Pfam" id="PF13378">
    <property type="entry name" value="MR_MLE_C"/>
    <property type="match status" value="1"/>
</dbReference>
<protein>
    <submittedName>
        <fullName evidence="4">Galactonate dehydratase</fullName>
        <ecNumber evidence="4">4.2.1.6</ecNumber>
    </submittedName>
</protein>
<name>A0A3N5DRB8_9ENTR</name>
<keyword evidence="1 4" id="KW-0456">Lyase</keyword>
<accession>A0A3N5DRB8</accession>
<dbReference type="InterPro" id="IPR029065">
    <property type="entry name" value="Enolase_C-like"/>
</dbReference>
<evidence type="ECO:0000313" key="5">
    <source>
        <dbReference type="Proteomes" id="UP000268615"/>
    </source>
</evidence>
<sequence length="390" mass="43243">MKIVDIQTLVVNADMRNWVFVKVITDVDGLYGWGEGTLEWKTRAVVSAVEDIKPLMLGQDPRDIEQAFRRMTKFHFWQPGTIAMTAVSAIEHALWDILGKSVGLPVWRLLGGKTHEVIKAYTHLGQGNAKAIYETFDKNAFVEKALEVMDMGYRAMKILFVPYCHYTSAASELSMVEETISAVREAVGEDVDIMVDFHGRPASTSLAVQYIKALEPANPLFVEEPIQPGDPAAMRDVMMKVDCPVATGERLIQYKEFEQIFMQRAVNIIQPDLSHCGGLWMAKKIAAAAEGAYIGVAPHNPAGPIAGTVALHFDVATPNFVIQEEMIGAVPWFHDVVDTPIRMVDGYWQIPEKPGLGVEVNEAEARKHPYQPEPQSGAEAQLPDGTIVNW</sequence>
<dbReference type="InterPro" id="IPR018110">
    <property type="entry name" value="Mandel_Rmase/mucon_lact_enz_CS"/>
</dbReference>
<dbReference type="OrthoDB" id="103536at2"/>
<dbReference type="GO" id="GO:0009063">
    <property type="term" value="P:amino acid catabolic process"/>
    <property type="evidence" value="ECO:0007669"/>
    <property type="project" value="InterPro"/>
</dbReference>
<dbReference type="InterPro" id="IPR013341">
    <property type="entry name" value="Mandelate_racemase_N_dom"/>
</dbReference>
<dbReference type="SMART" id="SM00922">
    <property type="entry name" value="MR_MLE"/>
    <property type="match status" value="1"/>
</dbReference>
<feature type="region of interest" description="Disordered" evidence="2">
    <location>
        <begin position="369"/>
        <end position="390"/>
    </location>
</feature>
<organism evidence="4 5">
    <name type="scientific">Buttiauxella warmboldiae</name>
    <dbReference type="NCBI Taxonomy" id="82993"/>
    <lineage>
        <taxon>Bacteria</taxon>
        <taxon>Pseudomonadati</taxon>
        <taxon>Pseudomonadota</taxon>
        <taxon>Gammaproteobacteria</taxon>
        <taxon>Enterobacterales</taxon>
        <taxon>Enterobacteriaceae</taxon>
        <taxon>Buttiauxella</taxon>
    </lineage>
</organism>
<dbReference type="InterPro" id="IPR013342">
    <property type="entry name" value="Mandelate_racemase_C"/>
</dbReference>
<keyword evidence="5" id="KW-1185">Reference proteome</keyword>
<dbReference type="InterPro" id="IPR036849">
    <property type="entry name" value="Enolase-like_C_sf"/>
</dbReference>
<reference evidence="4 5" key="1">
    <citation type="submission" date="2018-11" db="EMBL/GenBank/DDBJ databases">
        <title>Draft genome sequence of Buttiauxella warmboldiae CCUG 35512.</title>
        <authorList>
            <person name="Salva-Serra F."/>
            <person name="Marathe N."/>
            <person name="Moore E."/>
            <person name="Svensson L."/>
            <person name="Engstrom-Jakobsson H."/>
        </authorList>
    </citation>
    <scope>NUCLEOTIDE SEQUENCE [LARGE SCALE GENOMIC DNA]</scope>
    <source>
        <strain evidence="4 5">CCUG 35512</strain>
    </source>
</reference>
<dbReference type="Gene3D" id="3.20.20.120">
    <property type="entry name" value="Enolase-like C-terminal domain"/>
    <property type="match status" value="1"/>
</dbReference>
<dbReference type="AlphaFoldDB" id="A0A3N5DRB8"/>